<comment type="caution">
    <text evidence="2">The sequence shown here is derived from an EMBL/GenBank/DDBJ whole genome shotgun (WGS) entry which is preliminary data.</text>
</comment>
<accession>A0AAD7FPJ5</accession>
<dbReference type="AlphaFoldDB" id="A0AAD7FPJ5"/>
<name>A0AAD7FPJ5_MYCRO</name>
<evidence type="ECO:0000256" key="1">
    <source>
        <dbReference type="SAM" id="MobiDB-lite"/>
    </source>
</evidence>
<feature type="region of interest" description="Disordered" evidence="1">
    <location>
        <begin position="76"/>
        <end position="164"/>
    </location>
</feature>
<reference evidence="2" key="1">
    <citation type="submission" date="2023-03" db="EMBL/GenBank/DDBJ databases">
        <title>Massive genome expansion in bonnet fungi (Mycena s.s.) driven by repeated elements and novel gene families across ecological guilds.</title>
        <authorList>
            <consortium name="Lawrence Berkeley National Laboratory"/>
            <person name="Harder C.B."/>
            <person name="Miyauchi S."/>
            <person name="Viragh M."/>
            <person name="Kuo A."/>
            <person name="Thoen E."/>
            <person name="Andreopoulos B."/>
            <person name="Lu D."/>
            <person name="Skrede I."/>
            <person name="Drula E."/>
            <person name="Henrissat B."/>
            <person name="Morin E."/>
            <person name="Kohler A."/>
            <person name="Barry K."/>
            <person name="LaButti K."/>
            <person name="Morin E."/>
            <person name="Salamov A."/>
            <person name="Lipzen A."/>
            <person name="Mereny Z."/>
            <person name="Hegedus B."/>
            <person name="Baldrian P."/>
            <person name="Stursova M."/>
            <person name="Weitz H."/>
            <person name="Taylor A."/>
            <person name="Grigoriev I.V."/>
            <person name="Nagy L.G."/>
            <person name="Martin F."/>
            <person name="Kauserud H."/>
        </authorList>
    </citation>
    <scope>NUCLEOTIDE SEQUENCE</scope>
    <source>
        <strain evidence="2">CBHHK067</strain>
    </source>
</reference>
<dbReference type="EMBL" id="JARKIE010000468">
    <property type="protein sequence ID" value="KAJ7635861.1"/>
    <property type="molecule type" value="Genomic_DNA"/>
</dbReference>
<gene>
    <name evidence="2" type="ORF">B0H17DRAFT_504717</name>
</gene>
<evidence type="ECO:0000313" key="3">
    <source>
        <dbReference type="Proteomes" id="UP001221757"/>
    </source>
</evidence>
<organism evidence="2 3">
    <name type="scientific">Mycena rosella</name>
    <name type="common">Pink bonnet</name>
    <name type="synonym">Agaricus rosellus</name>
    <dbReference type="NCBI Taxonomy" id="1033263"/>
    <lineage>
        <taxon>Eukaryota</taxon>
        <taxon>Fungi</taxon>
        <taxon>Dikarya</taxon>
        <taxon>Basidiomycota</taxon>
        <taxon>Agaricomycotina</taxon>
        <taxon>Agaricomycetes</taxon>
        <taxon>Agaricomycetidae</taxon>
        <taxon>Agaricales</taxon>
        <taxon>Marasmiineae</taxon>
        <taxon>Mycenaceae</taxon>
        <taxon>Mycena</taxon>
    </lineage>
</organism>
<sequence length="164" mass="17777">MIENLGERILIGHARAKYYTTLSSAPMAMRRRLRSKPYVPYRGDDSTIGRRTGIHIPAVNRIDGFELFEEIMDQGPVYKSDQPSSPFMSGSGNSESDGEDVVTLESRDQADVEPNFVPSPATTTSTSSSELKPTRATFATALEPPPTIDSACYGDATTSAGLEP</sequence>
<keyword evidence="3" id="KW-1185">Reference proteome</keyword>
<protein>
    <submittedName>
        <fullName evidence="2">Uncharacterized protein</fullName>
    </submittedName>
</protein>
<dbReference type="Proteomes" id="UP001221757">
    <property type="component" value="Unassembled WGS sequence"/>
</dbReference>
<proteinExistence type="predicted"/>
<evidence type="ECO:0000313" key="2">
    <source>
        <dbReference type="EMBL" id="KAJ7635861.1"/>
    </source>
</evidence>